<dbReference type="EMBL" id="MHLN01000026">
    <property type="protein sequence ID" value="OGZ11091.1"/>
    <property type="molecule type" value="Genomic_DNA"/>
</dbReference>
<evidence type="ECO:0000256" key="2">
    <source>
        <dbReference type="PIRSR" id="PIRSR601310-3"/>
    </source>
</evidence>
<dbReference type="PRINTS" id="PR00332">
    <property type="entry name" value="HISTRIAD"/>
</dbReference>
<organism evidence="5 6">
    <name type="scientific">Candidatus Lloydbacteria bacterium RIFCSPHIGHO2_02_FULL_51_22</name>
    <dbReference type="NCBI Taxonomy" id="1798663"/>
    <lineage>
        <taxon>Bacteria</taxon>
        <taxon>Candidatus Lloydiibacteriota</taxon>
    </lineage>
</organism>
<evidence type="ECO:0000256" key="1">
    <source>
        <dbReference type="PIRSR" id="PIRSR601310-1"/>
    </source>
</evidence>
<feature type="domain" description="HIT" evidence="4">
    <location>
        <begin position="4"/>
        <end position="111"/>
    </location>
</feature>
<dbReference type="InterPro" id="IPR039384">
    <property type="entry name" value="HINT"/>
</dbReference>
<proteinExistence type="predicted"/>
<dbReference type="InterPro" id="IPR011146">
    <property type="entry name" value="HIT-like"/>
</dbReference>
<sequence>MDCLFCKIASGTVPSARVYEDAHAVAFLDINPNNPGHTLLVPKDHARNILDIKEETLCAIMPALKKLSRAVKDAVDADGLNIAMNNEPAAGQIVLHAHIHIIPRFTTDGHRHFEKRPYKDAGEMNAVAEKIRTALA</sequence>
<reference evidence="5 6" key="1">
    <citation type="journal article" date="2016" name="Nat. Commun.">
        <title>Thousands of microbial genomes shed light on interconnected biogeochemical processes in an aquifer system.</title>
        <authorList>
            <person name="Anantharaman K."/>
            <person name="Brown C.T."/>
            <person name="Hug L.A."/>
            <person name="Sharon I."/>
            <person name="Castelle C.J."/>
            <person name="Probst A.J."/>
            <person name="Thomas B.C."/>
            <person name="Singh A."/>
            <person name="Wilkins M.J."/>
            <person name="Karaoz U."/>
            <person name="Brodie E.L."/>
            <person name="Williams K.H."/>
            <person name="Hubbard S.S."/>
            <person name="Banfield J.F."/>
        </authorList>
    </citation>
    <scope>NUCLEOTIDE SEQUENCE [LARGE SCALE GENOMIC DNA]</scope>
</reference>
<dbReference type="Proteomes" id="UP000178099">
    <property type="component" value="Unassembled WGS sequence"/>
</dbReference>
<dbReference type="InterPro" id="IPR036265">
    <property type="entry name" value="HIT-like_sf"/>
</dbReference>
<protein>
    <recommendedName>
        <fullName evidence="4">HIT domain-containing protein</fullName>
    </recommendedName>
</protein>
<dbReference type="PROSITE" id="PS51084">
    <property type="entry name" value="HIT_2"/>
    <property type="match status" value="1"/>
</dbReference>
<dbReference type="Gene3D" id="3.30.428.10">
    <property type="entry name" value="HIT-like"/>
    <property type="match status" value="1"/>
</dbReference>
<dbReference type="AlphaFoldDB" id="A0A1G2DDS0"/>
<feature type="short sequence motif" description="Histidine triad motif" evidence="2 3">
    <location>
        <begin position="96"/>
        <end position="100"/>
    </location>
</feature>
<comment type="caution">
    <text evidence="5">The sequence shown here is derived from an EMBL/GenBank/DDBJ whole genome shotgun (WGS) entry which is preliminary data.</text>
</comment>
<evidence type="ECO:0000313" key="6">
    <source>
        <dbReference type="Proteomes" id="UP000178099"/>
    </source>
</evidence>
<gene>
    <name evidence="5" type="ORF">A3D67_01105</name>
</gene>
<evidence type="ECO:0000313" key="5">
    <source>
        <dbReference type="EMBL" id="OGZ11091.1"/>
    </source>
</evidence>
<name>A0A1G2DDS0_9BACT</name>
<accession>A0A1G2DDS0</accession>
<evidence type="ECO:0000259" key="4">
    <source>
        <dbReference type="PROSITE" id="PS51084"/>
    </source>
</evidence>
<dbReference type="Pfam" id="PF01230">
    <property type="entry name" value="HIT"/>
    <property type="match status" value="1"/>
</dbReference>
<dbReference type="CDD" id="cd01277">
    <property type="entry name" value="HINT_subgroup"/>
    <property type="match status" value="1"/>
</dbReference>
<dbReference type="GO" id="GO:0003824">
    <property type="term" value="F:catalytic activity"/>
    <property type="evidence" value="ECO:0007669"/>
    <property type="project" value="InterPro"/>
</dbReference>
<dbReference type="PANTHER" id="PTHR46648">
    <property type="entry name" value="HIT FAMILY PROTEIN 1"/>
    <property type="match status" value="1"/>
</dbReference>
<dbReference type="GO" id="GO:0009117">
    <property type="term" value="P:nucleotide metabolic process"/>
    <property type="evidence" value="ECO:0007669"/>
    <property type="project" value="TreeGrafter"/>
</dbReference>
<dbReference type="InterPro" id="IPR001310">
    <property type="entry name" value="Histidine_triad_HIT"/>
</dbReference>
<dbReference type="SUPFAM" id="SSF54197">
    <property type="entry name" value="HIT-like"/>
    <property type="match status" value="1"/>
</dbReference>
<feature type="active site" description="Tele-AMP-histidine intermediate" evidence="1">
    <location>
        <position position="98"/>
    </location>
</feature>
<dbReference type="PANTHER" id="PTHR46648:SF1">
    <property type="entry name" value="ADENOSINE 5'-MONOPHOSPHORAMIDASE HNT1"/>
    <property type="match status" value="1"/>
</dbReference>
<evidence type="ECO:0000256" key="3">
    <source>
        <dbReference type="PROSITE-ProRule" id="PRU00464"/>
    </source>
</evidence>